<sequence length="120" mass="12510">MLVDPSAALHIPAEKDLATQSSGPGVTGRIHAAFSLLFGPATPPASSQNARLVGARGKPEDTHRETKRTCGLAVFPAPDIERRTVFVGGPPSNLPVPLAARMGQLVLSAILTDDPLSGYF</sequence>
<name>A0A2U9CEN5_SCOMX</name>
<reference evidence="2 3" key="1">
    <citation type="submission" date="2017-12" db="EMBL/GenBank/DDBJ databases">
        <title>Integrating genomic resources of turbot (Scophthalmus maximus) in depth evaluation of genetic and physical mapping variation across individuals.</title>
        <authorList>
            <person name="Martinez P."/>
        </authorList>
    </citation>
    <scope>NUCLEOTIDE SEQUENCE [LARGE SCALE GENOMIC DNA]</scope>
</reference>
<evidence type="ECO:0000256" key="1">
    <source>
        <dbReference type="SAM" id="MobiDB-lite"/>
    </source>
</evidence>
<feature type="compositionally biased region" description="Basic and acidic residues" evidence="1">
    <location>
        <begin position="57"/>
        <end position="67"/>
    </location>
</feature>
<evidence type="ECO:0000313" key="2">
    <source>
        <dbReference type="EMBL" id="AWP14156.1"/>
    </source>
</evidence>
<proteinExistence type="predicted"/>
<dbReference type="EMBL" id="CP026257">
    <property type="protein sequence ID" value="AWP14156.1"/>
    <property type="molecule type" value="Genomic_DNA"/>
</dbReference>
<dbReference type="Proteomes" id="UP000246464">
    <property type="component" value="Chromosome 15"/>
</dbReference>
<evidence type="ECO:0000313" key="3">
    <source>
        <dbReference type="Proteomes" id="UP000246464"/>
    </source>
</evidence>
<organism evidence="2 3">
    <name type="scientific">Scophthalmus maximus</name>
    <name type="common">Turbot</name>
    <name type="synonym">Psetta maxima</name>
    <dbReference type="NCBI Taxonomy" id="52904"/>
    <lineage>
        <taxon>Eukaryota</taxon>
        <taxon>Metazoa</taxon>
        <taxon>Chordata</taxon>
        <taxon>Craniata</taxon>
        <taxon>Vertebrata</taxon>
        <taxon>Euteleostomi</taxon>
        <taxon>Actinopterygii</taxon>
        <taxon>Neopterygii</taxon>
        <taxon>Teleostei</taxon>
        <taxon>Neoteleostei</taxon>
        <taxon>Acanthomorphata</taxon>
        <taxon>Carangaria</taxon>
        <taxon>Pleuronectiformes</taxon>
        <taxon>Pleuronectoidei</taxon>
        <taxon>Scophthalmidae</taxon>
        <taxon>Scophthalmus</taxon>
    </lineage>
</organism>
<accession>A0A2U9CEN5</accession>
<protein>
    <submittedName>
        <fullName evidence="2">Uncharacterized protein</fullName>
    </submittedName>
</protein>
<feature type="region of interest" description="Disordered" evidence="1">
    <location>
        <begin position="41"/>
        <end position="67"/>
    </location>
</feature>
<gene>
    <name evidence="2" type="ORF">SMAX5B_018029</name>
</gene>
<dbReference type="AlphaFoldDB" id="A0A2U9CEN5"/>
<keyword evidence="3" id="KW-1185">Reference proteome</keyword>